<dbReference type="STRING" id="1121476.SAMN02745751_01995"/>
<sequence length="280" mass="32666">MTGIFYLFLVFSVLGWCIEVIYSFVKKGHFVNRGFLHSPLCPIYGISVVLIYLIIRPFVTVSLSSFEARDAFIVFMLIFIVTSVMEYLTGYLLEKLFHTRWWDYSDRKFNIKGYVCMSFSLIWGLGGTAVVFMLKHFLGTIDVDTVVNETTINVAYGLIALLITDISFTVRSMVDFRTIILEIEKTSPVVGEIKTIIDTLKPKFGNYMRVHEFKNRLEEKMQLNPVYGLKNTLATKVRRYQNSLNSLTRSRLYKAFPDMKINIRNFEERFKNYMQNKKES</sequence>
<evidence type="ECO:0000256" key="1">
    <source>
        <dbReference type="SAM" id="Phobius"/>
    </source>
</evidence>
<feature type="transmembrane region" description="Helical" evidence="1">
    <location>
        <begin position="71"/>
        <end position="93"/>
    </location>
</feature>
<dbReference type="OrthoDB" id="9789229at2"/>
<feature type="transmembrane region" description="Helical" evidence="1">
    <location>
        <begin position="6"/>
        <end position="25"/>
    </location>
</feature>
<keyword evidence="3" id="KW-1185">Reference proteome</keyword>
<gene>
    <name evidence="2" type="ORF">SAMN02745751_01995</name>
</gene>
<name>A0A1M6HEQ5_9FIRM</name>
<evidence type="ECO:0000313" key="2">
    <source>
        <dbReference type="EMBL" id="SHJ20697.1"/>
    </source>
</evidence>
<dbReference type="RefSeq" id="WP_073049440.1">
    <property type="nucleotide sequence ID" value="NZ_FQZL01000013.1"/>
</dbReference>
<feature type="transmembrane region" description="Helical" evidence="1">
    <location>
        <begin position="37"/>
        <end position="59"/>
    </location>
</feature>
<keyword evidence="1" id="KW-0472">Membrane</keyword>
<organism evidence="2 3">
    <name type="scientific">Dethiosulfatibacter aminovorans DSM 17477</name>
    <dbReference type="NCBI Taxonomy" id="1121476"/>
    <lineage>
        <taxon>Bacteria</taxon>
        <taxon>Bacillati</taxon>
        <taxon>Bacillota</taxon>
        <taxon>Tissierellia</taxon>
        <taxon>Dethiosulfatibacter</taxon>
    </lineage>
</organism>
<reference evidence="2 3" key="1">
    <citation type="submission" date="2016-11" db="EMBL/GenBank/DDBJ databases">
        <authorList>
            <person name="Jaros S."/>
            <person name="Januszkiewicz K."/>
            <person name="Wedrychowicz H."/>
        </authorList>
    </citation>
    <scope>NUCLEOTIDE SEQUENCE [LARGE SCALE GENOMIC DNA]</scope>
    <source>
        <strain evidence="2 3">DSM 17477</strain>
    </source>
</reference>
<dbReference type="AlphaFoldDB" id="A0A1M6HEQ5"/>
<dbReference type="EMBL" id="FQZL01000013">
    <property type="protein sequence ID" value="SHJ20697.1"/>
    <property type="molecule type" value="Genomic_DNA"/>
</dbReference>
<keyword evidence="1" id="KW-1133">Transmembrane helix</keyword>
<feature type="transmembrane region" description="Helical" evidence="1">
    <location>
        <begin position="114"/>
        <end position="134"/>
    </location>
</feature>
<keyword evidence="1" id="KW-0812">Transmembrane</keyword>
<evidence type="ECO:0000313" key="3">
    <source>
        <dbReference type="Proteomes" id="UP000184052"/>
    </source>
</evidence>
<accession>A0A1M6HEQ5</accession>
<protein>
    <submittedName>
        <fullName evidence="2">Uncharacterized membrane protein</fullName>
    </submittedName>
</protein>
<proteinExistence type="predicted"/>
<dbReference type="InterPro" id="IPR010540">
    <property type="entry name" value="CmpB_TMEM229"/>
</dbReference>
<dbReference type="Proteomes" id="UP000184052">
    <property type="component" value="Unassembled WGS sequence"/>
</dbReference>
<dbReference type="Pfam" id="PF06541">
    <property type="entry name" value="ABC_trans_CmpB"/>
    <property type="match status" value="1"/>
</dbReference>
<feature type="transmembrane region" description="Helical" evidence="1">
    <location>
        <begin position="154"/>
        <end position="174"/>
    </location>
</feature>